<accession>A0AAQ3T0V3</accession>
<proteinExistence type="predicted"/>
<protein>
    <submittedName>
        <fullName evidence="2">Uncharacterized protein</fullName>
    </submittedName>
</protein>
<organism evidence="2 3">
    <name type="scientific">Paspalum notatum var. saurae</name>
    <dbReference type="NCBI Taxonomy" id="547442"/>
    <lineage>
        <taxon>Eukaryota</taxon>
        <taxon>Viridiplantae</taxon>
        <taxon>Streptophyta</taxon>
        <taxon>Embryophyta</taxon>
        <taxon>Tracheophyta</taxon>
        <taxon>Spermatophyta</taxon>
        <taxon>Magnoliopsida</taxon>
        <taxon>Liliopsida</taxon>
        <taxon>Poales</taxon>
        <taxon>Poaceae</taxon>
        <taxon>PACMAD clade</taxon>
        <taxon>Panicoideae</taxon>
        <taxon>Andropogonodae</taxon>
        <taxon>Paspaleae</taxon>
        <taxon>Paspalinae</taxon>
        <taxon>Paspalum</taxon>
    </lineage>
</organism>
<evidence type="ECO:0000313" key="3">
    <source>
        <dbReference type="Proteomes" id="UP001341281"/>
    </source>
</evidence>
<dbReference type="Proteomes" id="UP001341281">
    <property type="component" value="Chromosome 03"/>
</dbReference>
<feature type="region of interest" description="Disordered" evidence="1">
    <location>
        <begin position="135"/>
        <end position="154"/>
    </location>
</feature>
<feature type="compositionally biased region" description="Polar residues" evidence="1">
    <location>
        <begin position="69"/>
        <end position="81"/>
    </location>
</feature>
<dbReference type="AlphaFoldDB" id="A0AAQ3T0V3"/>
<evidence type="ECO:0000313" key="2">
    <source>
        <dbReference type="EMBL" id="WVZ63967.1"/>
    </source>
</evidence>
<reference evidence="2 3" key="1">
    <citation type="submission" date="2024-02" db="EMBL/GenBank/DDBJ databases">
        <title>High-quality chromosome-scale genome assembly of Pensacola bahiagrass (Paspalum notatum Flugge var. saurae).</title>
        <authorList>
            <person name="Vega J.M."/>
            <person name="Podio M."/>
            <person name="Orjuela J."/>
            <person name="Siena L.A."/>
            <person name="Pessino S.C."/>
            <person name="Combes M.C."/>
            <person name="Mariac C."/>
            <person name="Albertini E."/>
            <person name="Pupilli F."/>
            <person name="Ortiz J.P.A."/>
            <person name="Leblanc O."/>
        </authorList>
    </citation>
    <scope>NUCLEOTIDE SEQUENCE [LARGE SCALE GENOMIC DNA]</scope>
    <source>
        <strain evidence="2">R1</strain>
        <tissue evidence="2">Leaf</tissue>
    </source>
</reference>
<feature type="region of interest" description="Disordered" evidence="1">
    <location>
        <begin position="59"/>
        <end position="89"/>
    </location>
</feature>
<evidence type="ECO:0000256" key="1">
    <source>
        <dbReference type="SAM" id="MobiDB-lite"/>
    </source>
</evidence>
<gene>
    <name evidence="2" type="ORF">U9M48_013555</name>
</gene>
<keyword evidence="3" id="KW-1185">Reference proteome</keyword>
<dbReference type="EMBL" id="CP144747">
    <property type="protein sequence ID" value="WVZ63967.1"/>
    <property type="molecule type" value="Genomic_DNA"/>
</dbReference>
<sequence length="186" mass="19838">MWRSLIGCIGRHKVGYGVTAAEDLGGYGVWCLDLVRDPVRAEHGTPRLASHTMTRVQGRQAGKLGAVLTRSSPSGEGTRSTRGAGACRSQVGSGGACAGGARALSVWAERRGTRNEMAVGNGEKLTGVIVSTGVGEETQIHGEPEVSSRNGDYADEELDERNAVMSSVFARDDWLRRNRSPNVRRS</sequence>
<name>A0AAQ3T0V3_PASNO</name>